<keyword evidence="4 6" id="KW-0378">Hydrolase</keyword>
<reference evidence="8 9" key="1">
    <citation type="submission" date="2019-12" db="EMBL/GenBank/DDBJ databases">
        <title>the WGS of Blastococcus saxobsidens 67B17.</title>
        <authorList>
            <person name="Jiang Z."/>
        </authorList>
    </citation>
    <scope>NUCLEOTIDE SEQUENCE [LARGE SCALE GENOMIC DNA]</scope>
    <source>
        <strain evidence="8 9">67B17</strain>
    </source>
</reference>
<keyword evidence="6" id="KW-0800">Toxin</keyword>
<dbReference type="InterPro" id="IPR044153">
    <property type="entry name" value="PIN_Pae0151-like"/>
</dbReference>
<keyword evidence="3 6" id="KW-0479">Metal-binding</keyword>
<dbReference type="InterPro" id="IPR002716">
    <property type="entry name" value="PIN_dom"/>
</dbReference>
<dbReference type="EMBL" id="JAAGWG010000037">
    <property type="protein sequence ID" value="NEK87624.1"/>
    <property type="molecule type" value="Genomic_DNA"/>
</dbReference>
<sequence length="132" mass="14096">MTIVVDASTAVAALVDGGPDGSWARAGLRDEDLAAPHHVYVEVSNVLRRAVLSGRVGADVGALAHRDLVELPLTCFPFEPLSDRVWELHPGITAYDAAYVALAEALDAPLWTLDRRLAAAPGPRCSFRLPQS</sequence>
<dbReference type="GO" id="GO:0090729">
    <property type="term" value="F:toxin activity"/>
    <property type="evidence" value="ECO:0007669"/>
    <property type="project" value="UniProtKB-KW"/>
</dbReference>
<dbReference type="AlphaFoldDB" id="A0A6L9W827"/>
<comment type="caution">
    <text evidence="8">The sequence shown here is derived from an EMBL/GenBank/DDBJ whole genome shotgun (WGS) entry which is preliminary data.</text>
</comment>
<protein>
    <recommendedName>
        <fullName evidence="6">Ribonuclease VapC</fullName>
        <shortName evidence="6">RNase VapC</shortName>
        <ecNumber evidence="6">3.1.-.-</ecNumber>
    </recommendedName>
    <alternativeName>
        <fullName evidence="6">Toxin VapC</fullName>
    </alternativeName>
</protein>
<accession>A0A6L9W827</accession>
<dbReference type="GO" id="GO:0016787">
    <property type="term" value="F:hydrolase activity"/>
    <property type="evidence" value="ECO:0007669"/>
    <property type="project" value="UniProtKB-KW"/>
</dbReference>
<dbReference type="PANTHER" id="PTHR35901:SF1">
    <property type="entry name" value="EXONUCLEASE VAPC9"/>
    <property type="match status" value="1"/>
</dbReference>
<comment type="cofactor">
    <cofactor evidence="6">
        <name>Mg(2+)</name>
        <dbReference type="ChEBI" id="CHEBI:18420"/>
    </cofactor>
</comment>
<comment type="similarity">
    <text evidence="6">Belongs to the PINc/VapC protein family.</text>
</comment>
<dbReference type="Proteomes" id="UP000479241">
    <property type="component" value="Unassembled WGS sequence"/>
</dbReference>
<dbReference type="EC" id="3.1.-.-" evidence="6"/>
<dbReference type="HAMAP" id="MF_00265">
    <property type="entry name" value="VapC_Nob1"/>
    <property type="match status" value="1"/>
</dbReference>
<dbReference type="InterPro" id="IPR029060">
    <property type="entry name" value="PIN-like_dom_sf"/>
</dbReference>
<comment type="function">
    <text evidence="6">Toxic component of a toxin-antitoxin (TA) system. An RNase.</text>
</comment>
<dbReference type="Gene3D" id="3.40.50.1010">
    <property type="entry name" value="5'-nuclease"/>
    <property type="match status" value="1"/>
</dbReference>
<evidence type="ECO:0000313" key="8">
    <source>
        <dbReference type="EMBL" id="NEK87624.1"/>
    </source>
</evidence>
<evidence type="ECO:0000256" key="4">
    <source>
        <dbReference type="ARBA" id="ARBA00022801"/>
    </source>
</evidence>
<dbReference type="InterPro" id="IPR051619">
    <property type="entry name" value="TypeII_TA_RNase_PINc/VapC"/>
</dbReference>
<gene>
    <name evidence="6" type="primary">vapC</name>
    <name evidence="8" type="ORF">GCU60_17945</name>
</gene>
<evidence type="ECO:0000256" key="1">
    <source>
        <dbReference type="ARBA" id="ARBA00022649"/>
    </source>
</evidence>
<dbReference type="Pfam" id="PF01850">
    <property type="entry name" value="PIN"/>
    <property type="match status" value="1"/>
</dbReference>
<feature type="binding site" evidence="6">
    <location>
        <position position="6"/>
    </location>
    <ligand>
        <name>Mg(2+)</name>
        <dbReference type="ChEBI" id="CHEBI:18420"/>
    </ligand>
</feature>
<feature type="domain" description="PIN" evidence="7">
    <location>
        <begin position="3"/>
        <end position="121"/>
    </location>
</feature>
<dbReference type="PANTHER" id="PTHR35901">
    <property type="entry name" value="RIBONUCLEASE VAPC3"/>
    <property type="match status" value="1"/>
</dbReference>
<dbReference type="CDD" id="cd09873">
    <property type="entry name" value="PIN_Pae0151-like"/>
    <property type="match status" value="1"/>
</dbReference>
<evidence type="ECO:0000259" key="7">
    <source>
        <dbReference type="Pfam" id="PF01850"/>
    </source>
</evidence>
<dbReference type="RefSeq" id="WP_163207715.1">
    <property type="nucleotide sequence ID" value="NZ_JAAGWG010000037.1"/>
</dbReference>
<evidence type="ECO:0000256" key="3">
    <source>
        <dbReference type="ARBA" id="ARBA00022723"/>
    </source>
</evidence>
<dbReference type="GO" id="GO:0000287">
    <property type="term" value="F:magnesium ion binding"/>
    <property type="evidence" value="ECO:0007669"/>
    <property type="project" value="UniProtKB-UniRule"/>
</dbReference>
<evidence type="ECO:0000313" key="9">
    <source>
        <dbReference type="Proteomes" id="UP000479241"/>
    </source>
</evidence>
<dbReference type="SUPFAM" id="SSF88723">
    <property type="entry name" value="PIN domain-like"/>
    <property type="match status" value="1"/>
</dbReference>
<organism evidence="8 9">
    <name type="scientific">Blastococcus saxobsidens</name>
    <dbReference type="NCBI Taxonomy" id="138336"/>
    <lineage>
        <taxon>Bacteria</taxon>
        <taxon>Bacillati</taxon>
        <taxon>Actinomycetota</taxon>
        <taxon>Actinomycetes</taxon>
        <taxon>Geodermatophilales</taxon>
        <taxon>Geodermatophilaceae</taxon>
        <taxon>Blastococcus</taxon>
    </lineage>
</organism>
<evidence type="ECO:0000256" key="6">
    <source>
        <dbReference type="HAMAP-Rule" id="MF_00265"/>
    </source>
</evidence>
<keyword evidence="2 6" id="KW-0540">Nuclease</keyword>
<evidence type="ECO:0000256" key="5">
    <source>
        <dbReference type="ARBA" id="ARBA00022842"/>
    </source>
</evidence>
<proteinExistence type="inferred from homology"/>
<dbReference type="InterPro" id="IPR022907">
    <property type="entry name" value="VapC_family"/>
</dbReference>
<dbReference type="GO" id="GO:0004540">
    <property type="term" value="F:RNA nuclease activity"/>
    <property type="evidence" value="ECO:0007669"/>
    <property type="project" value="InterPro"/>
</dbReference>
<keyword evidence="5 6" id="KW-0460">Magnesium</keyword>
<keyword evidence="1 6" id="KW-1277">Toxin-antitoxin system</keyword>
<feature type="binding site" evidence="6">
    <location>
        <position position="96"/>
    </location>
    <ligand>
        <name>Mg(2+)</name>
        <dbReference type="ChEBI" id="CHEBI:18420"/>
    </ligand>
</feature>
<evidence type="ECO:0000256" key="2">
    <source>
        <dbReference type="ARBA" id="ARBA00022722"/>
    </source>
</evidence>
<name>A0A6L9W827_9ACTN</name>